<proteinExistence type="predicted"/>
<feature type="non-terminal residue" evidence="3">
    <location>
        <position position="1"/>
    </location>
</feature>
<dbReference type="Pfam" id="PF11951">
    <property type="entry name" value="Fungal_trans_2"/>
    <property type="match status" value="1"/>
</dbReference>
<evidence type="ECO:0000313" key="4">
    <source>
        <dbReference type="Proteomes" id="UP000782241"/>
    </source>
</evidence>
<dbReference type="GO" id="GO:0001228">
    <property type="term" value="F:DNA-binding transcription activator activity, RNA polymerase II-specific"/>
    <property type="evidence" value="ECO:0007669"/>
    <property type="project" value="TreeGrafter"/>
</dbReference>
<accession>A0A9P7H110</accession>
<evidence type="ECO:0000256" key="2">
    <source>
        <dbReference type="SAM" id="MobiDB-lite"/>
    </source>
</evidence>
<feature type="region of interest" description="Disordered" evidence="2">
    <location>
        <begin position="1"/>
        <end position="34"/>
    </location>
</feature>
<organism evidence="3 4">
    <name type="scientific">Fusarium avenaceum</name>
    <dbReference type="NCBI Taxonomy" id="40199"/>
    <lineage>
        <taxon>Eukaryota</taxon>
        <taxon>Fungi</taxon>
        <taxon>Dikarya</taxon>
        <taxon>Ascomycota</taxon>
        <taxon>Pezizomycotina</taxon>
        <taxon>Sordariomycetes</taxon>
        <taxon>Hypocreomycetidae</taxon>
        <taxon>Hypocreales</taxon>
        <taxon>Nectriaceae</taxon>
        <taxon>Fusarium</taxon>
        <taxon>Fusarium tricinctum species complex</taxon>
    </lineage>
</organism>
<name>A0A9P7H110_9HYPO</name>
<dbReference type="PANTHER" id="PTHR47784">
    <property type="entry name" value="STEROL UPTAKE CONTROL PROTEIN 2"/>
    <property type="match status" value="1"/>
</dbReference>
<sequence length="444" mass="50604">CKYDSARDFSNPINHVGSHEDVTKTTPRTQDTQEVEERLSRLPKTPCQGEPCGEERPTCRICERRNVSCKYPDTVLSPSIPSTSTSTPALSASPVSLLGVPRSPVIASASTSTLATTPLQNLGYVTTETLKLTDLRLLHHWTISTSIDLCRCPTARYIWQEVLPQIGFQYEFVLHALLGLAALHIAHQSPSERKAMWVDGIYHHSKALSGFQKEITSVTEDNSEALFTWSICNVLYVFAMSNPLQETAFQVAHLSTSARNEKILGAEWIPMIRGMNAVLEPTHNYLRFGRMNTIMSLGNWDKLDPDQDNTDLEDIYFCRTRETWSRSEHSEVYEEALQILRRCRLYSQQFRNMDAKTLDQWGHNKEWSGPIIFIHFASTSYFSLLQQRQPAALILFSFFGALLHKLNDYWFLEGWGKAIVEVVADVLGSYWKPWLLWPLQAILE</sequence>
<evidence type="ECO:0000313" key="3">
    <source>
        <dbReference type="EMBL" id="KAG5657993.1"/>
    </source>
</evidence>
<keyword evidence="4" id="KW-1185">Reference proteome</keyword>
<dbReference type="PANTHER" id="PTHR47784:SF5">
    <property type="entry name" value="STEROL UPTAKE CONTROL PROTEIN 2"/>
    <property type="match status" value="1"/>
</dbReference>
<reference evidence="3" key="1">
    <citation type="submission" date="2021-04" db="EMBL/GenBank/DDBJ databases">
        <title>Draft genome of Fusarium avenaceum strain F156N33, isolated from an atmospheric sample in Virginia.</title>
        <authorList>
            <person name="Yang S."/>
            <person name="Vinatzer B.A."/>
            <person name="Coleman J."/>
        </authorList>
    </citation>
    <scope>NUCLEOTIDE SEQUENCE</scope>
    <source>
        <strain evidence="3">F156N33</strain>
    </source>
</reference>
<dbReference type="Proteomes" id="UP000782241">
    <property type="component" value="Unassembled WGS sequence"/>
</dbReference>
<dbReference type="EMBL" id="JAGPUO010000015">
    <property type="protein sequence ID" value="KAG5657993.1"/>
    <property type="molecule type" value="Genomic_DNA"/>
</dbReference>
<comment type="caution">
    <text evidence="3">The sequence shown here is derived from an EMBL/GenBank/DDBJ whole genome shotgun (WGS) entry which is preliminary data.</text>
</comment>
<dbReference type="AlphaFoldDB" id="A0A9P7H110"/>
<dbReference type="InterPro" id="IPR021858">
    <property type="entry name" value="Fun_TF"/>
</dbReference>
<dbReference type="InterPro" id="IPR053157">
    <property type="entry name" value="Sterol_Uptake_Regulator"/>
</dbReference>
<evidence type="ECO:0008006" key="5">
    <source>
        <dbReference type="Google" id="ProtNLM"/>
    </source>
</evidence>
<keyword evidence="1" id="KW-0539">Nucleus</keyword>
<gene>
    <name evidence="3" type="ORF">KAF25_006944</name>
</gene>
<protein>
    <recommendedName>
        <fullName evidence="5">Zn(2)-C6 fungal-type domain-containing protein</fullName>
    </recommendedName>
</protein>
<evidence type="ECO:0000256" key="1">
    <source>
        <dbReference type="ARBA" id="ARBA00023242"/>
    </source>
</evidence>